<comment type="caution">
    <text evidence="2">The sequence shown here is derived from an EMBL/GenBank/DDBJ whole genome shotgun (WGS) entry which is preliminary data.</text>
</comment>
<feature type="chain" id="PRO_5040814835" evidence="1">
    <location>
        <begin position="26"/>
        <end position="246"/>
    </location>
</feature>
<evidence type="ECO:0000313" key="2">
    <source>
        <dbReference type="EMBL" id="GMF45378.1"/>
    </source>
</evidence>
<reference evidence="2" key="1">
    <citation type="submission" date="2023-04" db="EMBL/GenBank/DDBJ databases">
        <title>Phytophthora fragariaefolia NBRC 109709.</title>
        <authorList>
            <person name="Ichikawa N."/>
            <person name="Sato H."/>
            <person name="Tonouchi N."/>
        </authorList>
    </citation>
    <scope>NUCLEOTIDE SEQUENCE</scope>
    <source>
        <strain evidence="2">NBRC 109709</strain>
    </source>
</reference>
<keyword evidence="1" id="KW-0732">Signal</keyword>
<dbReference type="AlphaFoldDB" id="A0A9W7CY99"/>
<evidence type="ECO:0000313" key="3">
    <source>
        <dbReference type="Proteomes" id="UP001165121"/>
    </source>
</evidence>
<keyword evidence="3" id="KW-1185">Reference proteome</keyword>
<evidence type="ECO:0000256" key="1">
    <source>
        <dbReference type="SAM" id="SignalP"/>
    </source>
</evidence>
<dbReference type="OrthoDB" id="156889at2759"/>
<proteinExistence type="predicted"/>
<dbReference type="Proteomes" id="UP001165121">
    <property type="component" value="Unassembled WGS sequence"/>
</dbReference>
<organism evidence="2 3">
    <name type="scientific">Phytophthora fragariaefolia</name>
    <dbReference type="NCBI Taxonomy" id="1490495"/>
    <lineage>
        <taxon>Eukaryota</taxon>
        <taxon>Sar</taxon>
        <taxon>Stramenopiles</taxon>
        <taxon>Oomycota</taxon>
        <taxon>Peronosporomycetes</taxon>
        <taxon>Peronosporales</taxon>
        <taxon>Peronosporaceae</taxon>
        <taxon>Phytophthora</taxon>
    </lineage>
</organism>
<feature type="signal peptide" evidence="1">
    <location>
        <begin position="1"/>
        <end position="25"/>
    </location>
</feature>
<gene>
    <name evidence="2" type="ORF">Pfra01_001621800</name>
</gene>
<dbReference type="EMBL" id="BSXT01001810">
    <property type="protein sequence ID" value="GMF45378.1"/>
    <property type="molecule type" value="Genomic_DNA"/>
</dbReference>
<protein>
    <submittedName>
        <fullName evidence="2">Unnamed protein product</fullName>
    </submittedName>
</protein>
<sequence length="246" mass="27288">MPSIFASAFASAAALMVASIPTADAHGYVLIPQSQFKGPANSAWLVQIDPVWKSNKWNGNSAASVEVFKSLKSANNFKDLKTLLGDTSVYGPDCGFTNPKGTPQPIPTNGKATFSRGLIHVGPCEIWLDNKKVLYADDCYSKYGNRNQNIKTVFPVDYSSCKNGGCKEMRFYWLAFRGLGKRTVWQTYSKILRNEGFMIDHSANGFDLLLQQRAAFLLRHKIPHARGPFRSGTTLVFVCLFFSVIE</sequence>
<name>A0A9W7CY99_9STRA</name>
<accession>A0A9W7CY99</accession>